<keyword evidence="2" id="KW-1133">Transmembrane helix</keyword>
<dbReference type="InterPro" id="IPR011110">
    <property type="entry name" value="Reg_prop"/>
</dbReference>
<protein>
    <submittedName>
        <fullName evidence="5">Two-component regulator propeller domain-containing protein</fullName>
    </submittedName>
</protein>
<dbReference type="RefSeq" id="WP_313989478.1">
    <property type="nucleotide sequence ID" value="NZ_JASJOS010000028.1"/>
</dbReference>
<evidence type="ECO:0000259" key="4">
    <source>
        <dbReference type="PROSITE" id="PS50109"/>
    </source>
</evidence>
<proteinExistence type="predicted"/>
<dbReference type="PANTHER" id="PTHR43547">
    <property type="entry name" value="TWO-COMPONENT HISTIDINE KINASE"/>
    <property type="match status" value="1"/>
</dbReference>
<dbReference type="Proteomes" id="UP001241110">
    <property type="component" value="Unassembled WGS sequence"/>
</dbReference>
<gene>
    <name evidence="5" type="ORF">QNI16_36865</name>
</gene>
<dbReference type="PANTHER" id="PTHR43547:SF2">
    <property type="entry name" value="HYBRID SIGNAL TRANSDUCTION HISTIDINE KINASE C"/>
    <property type="match status" value="1"/>
</dbReference>
<dbReference type="CDD" id="cd16917">
    <property type="entry name" value="HATPase_UhpB-NarQ-NarX-like"/>
    <property type="match status" value="1"/>
</dbReference>
<name>A0AAE3R108_9BACT</name>
<feature type="transmembrane region" description="Helical" evidence="2">
    <location>
        <begin position="781"/>
        <end position="799"/>
    </location>
</feature>
<dbReference type="InterPro" id="IPR011123">
    <property type="entry name" value="Y_Y_Y"/>
</dbReference>
<feature type="chain" id="PRO_5042043244" evidence="3">
    <location>
        <begin position="23"/>
        <end position="1010"/>
    </location>
</feature>
<evidence type="ECO:0000313" key="6">
    <source>
        <dbReference type="Proteomes" id="UP001241110"/>
    </source>
</evidence>
<feature type="domain" description="Histidine kinase" evidence="4">
    <location>
        <begin position="819"/>
        <end position="1010"/>
    </location>
</feature>
<reference evidence="5" key="1">
    <citation type="submission" date="2023-05" db="EMBL/GenBank/DDBJ databases">
        <authorList>
            <person name="Zhang X."/>
        </authorList>
    </citation>
    <scope>NUCLEOTIDE SEQUENCE</scope>
    <source>
        <strain evidence="5">YF14B1</strain>
    </source>
</reference>
<accession>A0AAE3R108</accession>
<dbReference type="SUPFAM" id="SSF55874">
    <property type="entry name" value="ATPase domain of HSP90 chaperone/DNA topoisomerase II/histidine kinase"/>
    <property type="match status" value="1"/>
</dbReference>
<dbReference type="InterPro" id="IPR003594">
    <property type="entry name" value="HATPase_dom"/>
</dbReference>
<dbReference type="GO" id="GO:0016020">
    <property type="term" value="C:membrane"/>
    <property type="evidence" value="ECO:0007669"/>
    <property type="project" value="InterPro"/>
</dbReference>
<evidence type="ECO:0000313" key="5">
    <source>
        <dbReference type="EMBL" id="MDJ1486113.1"/>
    </source>
</evidence>
<dbReference type="GO" id="GO:0000155">
    <property type="term" value="F:phosphorelay sensor kinase activity"/>
    <property type="evidence" value="ECO:0007669"/>
    <property type="project" value="InterPro"/>
</dbReference>
<evidence type="ECO:0000256" key="3">
    <source>
        <dbReference type="SAM" id="SignalP"/>
    </source>
</evidence>
<dbReference type="Gene3D" id="2.130.10.10">
    <property type="entry name" value="YVTN repeat-like/Quinoprotein amine dehydrogenase"/>
    <property type="match status" value="2"/>
</dbReference>
<dbReference type="Gene3D" id="2.60.40.10">
    <property type="entry name" value="Immunoglobulins"/>
    <property type="match status" value="1"/>
</dbReference>
<dbReference type="SMART" id="SM00387">
    <property type="entry name" value="HATPase_c"/>
    <property type="match status" value="1"/>
</dbReference>
<keyword evidence="2" id="KW-0812">Transmembrane</keyword>
<organism evidence="5 6">
    <name type="scientific">Xanthocytophaga flava</name>
    <dbReference type="NCBI Taxonomy" id="3048013"/>
    <lineage>
        <taxon>Bacteria</taxon>
        <taxon>Pseudomonadati</taxon>
        <taxon>Bacteroidota</taxon>
        <taxon>Cytophagia</taxon>
        <taxon>Cytophagales</taxon>
        <taxon>Rhodocytophagaceae</taxon>
        <taxon>Xanthocytophaga</taxon>
    </lineage>
</organism>
<dbReference type="SUPFAM" id="SSF63829">
    <property type="entry name" value="Calcium-dependent phosphotriesterase"/>
    <property type="match status" value="1"/>
</dbReference>
<evidence type="ECO:0000256" key="2">
    <source>
        <dbReference type="SAM" id="Phobius"/>
    </source>
</evidence>
<dbReference type="InterPro" id="IPR015943">
    <property type="entry name" value="WD40/YVTN_repeat-like_dom_sf"/>
</dbReference>
<keyword evidence="1" id="KW-0597">Phosphoprotein</keyword>
<dbReference type="EMBL" id="JASJOS010000028">
    <property type="protein sequence ID" value="MDJ1486113.1"/>
    <property type="molecule type" value="Genomic_DNA"/>
</dbReference>
<dbReference type="AlphaFoldDB" id="A0AAE3R108"/>
<comment type="caution">
    <text evidence="5">The sequence shown here is derived from an EMBL/GenBank/DDBJ whole genome shotgun (WGS) entry which is preliminary data.</text>
</comment>
<dbReference type="SUPFAM" id="SSF101898">
    <property type="entry name" value="NHL repeat"/>
    <property type="match status" value="2"/>
</dbReference>
<dbReference type="PROSITE" id="PS50109">
    <property type="entry name" value="HIS_KIN"/>
    <property type="match status" value="1"/>
</dbReference>
<dbReference type="Gene3D" id="3.30.565.10">
    <property type="entry name" value="Histidine kinase-like ATPase, C-terminal domain"/>
    <property type="match status" value="1"/>
</dbReference>
<dbReference type="InterPro" id="IPR036890">
    <property type="entry name" value="HATPase_C_sf"/>
</dbReference>
<dbReference type="Gene3D" id="1.20.5.1930">
    <property type="match status" value="1"/>
</dbReference>
<evidence type="ECO:0000256" key="1">
    <source>
        <dbReference type="ARBA" id="ARBA00022553"/>
    </source>
</evidence>
<dbReference type="InterPro" id="IPR013783">
    <property type="entry name" value="Ig-like_fold"/>
</dbReference>
<dbReference type="Pfam" id="PF07730">
    <property type="entry name" value="HisKA_3"/>
    <property type="match status" value="1"/>
</dbReference>
<dbReference type="Pfam" id="PF02518">
    <property type="entry name" value="HATPase_c"/>
    <property type="match status" value="1"/>
</dbReference>
<sequence length="1010" mass="116528">MTNTFYYKGWLLFVFLSSLVHAQLPSVSFETITIQDGLPSNTTYFATQDKQGFMWFGTRTCPTRYDGSTFRSFLTPETNLVTGIAADSQNTIWISSDRNGICQIKSNSMNMQALYKPGHTPSGPQSGSFFIDSYGKGWYSDMQGINQMDLTTHKTKYYPLRQTNYVWIKASFVEDSQHTLWAICTDNGLFRYDRNKDTFVCVLGADSKIHGRNDPIVFTKGCVDSKGMLWLGSENRGLIQYNPHTNTYQTFQDMNRPLAITCVREGFDENNQRILWVGTHERLWVYRPEQQKFYNFTNLFPDAYNVYYIFREKTNGIVWVCTSEGILKYHPQSNLIHKVQLPVNLLQFSVTVNVITPDQRDSTGQSFWLGLSRQGLLHWNRKSGQFKHIHFPQNLHQAEITWIDQRPDGILWIGVNRWDYKRGGLFVYDPGSDRFLDTPLARSTIPFYSVSFFMYGFFDKSQRLWIGNSDEGIHVLDTKTTRDVTPWSKVAQQQFQHNSNLINDLYQDRQGRVWLATYQGLYLADEKQKRFVSLDSIAIKNNPGFDRTVNSIYEDHQGHIWAARWGSITETDSKGNLLTLLTSKDGLYDRENNGIAEDTLGNIWIGNFEGLHCYNPFTKRIIRFTINDGLSQNNTLRRVYTTPNKKELLIGQKNGFDIVNVSNLMQKPVLPTLAISSFQVHDKVLQTDFTQPIKLERHDNAFTVNFVALNYTKLQNNQYAYLLEGFEEKWHQSGSAHVAYYTNLDPGSYTLRLKAGDAFGNWNPHITSIHITILPAFYETWWFRIMMAVAVLTLLYALYHYRVQQILQLQHVRNRISADLHDEIGSSLSGISIMGMMVKQNLQNPAVSSPFLDKMMEEVHRISGSMDDIVWSINPHNDELSILVSRMVRYASELLEARNISYHIQVPDSIENLKLEMEKRRDFYLIFKEAINNLVKYAHCSHARITITVNHHQLQMLIEDNGIGFDPASHQDRNGLRNLQKRAENLKGALSIRSALGQGTTIRLQFPVIH</sequence>
<dbReference type="Pfam" id="PF07494">
    <property type="entry name" value="Reg_prop"/>
    <property type="match status" value="1"/>
</dbReference>
<dbReference type="InterPro" id="IPR011712">
    <property type="entry name" value="Sig_transdc_His_kin_sub3_dim/P"/>
</dbReference>
<keyword evidence="2" id="KW-0472">Membrane</keyword>
<feature type="signal peptide" evidence="3">
    <location>
        <begin position="1"/>
        <end position="22"/>
    </location>
</feature>
<keyword evidence="3" id="KW-0732">Signal</keyword>
<dbReference type="InterPro" id="IPR005467">
    <property type="entry name" value="His_kinase_dom"/>
</dbReference>
<dbReference type="GO" id="GO:0046983">
    <property type="term" value="F:protein dimerization activity"/>
    <property type="evidence" value="ECO:0007669"/>
    <property type="project" value="InterPro"/>
</dbReference>
<dbReference type="Pfam" id="PF07495">
    <property type="entry name" value="Y_Y_Y"/>
    <property type="match status" value="1"/>
</dbReference>